<reference evidence="2" key="1">
    <citation type="submission" date="2018-09" db="EMBL/GenBank/DDBJ databases">
        <title>Draft Genome Sequence of Mediterraneibacter sp. KCTC 15684.</title>
        <authorList>
            <person name="Kim J.S."/>
            <person name="Han K.I."/>
            <person name="Suh M.K."/>
            <person name="Lee K.C."/>
            <person name="Eom M.K."/>
            <person name="Lee J.H."/>
            <person name="Park S.H."/>
            <person name="Kang S.W."/>
            <person name="Park J.E."/>
            <person name="Oh B.S."/>
            <person name="Yu S.Y."/>
            <person name="Choi S.H."/>
            <person name="Lee D.H."/>
            <person name="Yoon H."/>
            <person name="Kim B."/>
            <person name="Yang S.J."/>
            <person name="Lee J.S."/>
        </authorList>
    </citation>
    <scope>NUCLEOTIDE SEQUENCE [LARGE SCALE GENOMIC DNA]</scope>
    <source>
        <strain evidence="2">KCTC 15684</strain>
    </source>
</reference>
<accession>A0A391P6Y4</accession>
<dbReference type="AlphaFoldDB" id="A0A391P6Y4"/>
<organism evidence="1 2">
    <name type="scientific">Mediterraneibacter butyricigenes</name>
    <dbReference type="NCBI Taxonomy" id="2316025"/>
    <lineage>
        <taxon>Bacteria</taxon>
        <taxon>Bacillati</taxon>
        <taxon>Bacillota</taxon>
        <taxon>Clostridia</taxon>
        <taxon>Lachnospirales</taxon>
        <taxon>Lachnospiraceae</taxon>
        <taxon>Mediterraneibacter</taxon>
    </lineage>
</organism>
<gene>
    <name evidence="1" type="ORF">KGMB01110_25120</name>
</gene>
<proteinExistence type="predicted"/>
<dbReference type="Proteomes" id="UP000265643">
    <property type="component" value="Unassembled WGS sequence"/>
</dbReference>
<evidence type="ECO:0000313" key="1">
    <source>
        <dbReference type="EMBL" id="GCA68076.1"/>
    </source>
</evidence>
<protein>
    <submittedName>
        <fullName evidence="1">Uncharacterized protein</fullName>
    </submittedName>
</protein>
<name>A0A391P6Y4_9FIRM</name>
<comment type="caution">
    <text evidence="1">The sequence shown here is derived from an EMBL/GenBank/DDBJ whole genome shotgun (WGS) entry which is preliminary data.</text>
</comment>
<keyword evidence="2" id="KW-1185">Reference proteome</keyword>
<evidence type="ECO:0000313" key="2">
    <source>
        <dbReference type="Proteomes" id="UP000265643"/>
    </source>
</evidence>
<dbReference type="RefSeq" id="WP_119298725.1">
    <property type="nucleotide sequence ID" value="NZ_BHGK01000001.1"/>
</dbReference>
<dbReference type="EMBL" id="BHGK01000001">
    <property type="protein sequence ID" value="GCA68076.1"/>
    <property type="molecule type" value="Genomic_DNA"/>
</dbReference>
<sequence length="267" mass="30790">MAGEKRTLSFGITGEFITQITREWFYSGEKSIGKIMEILADSMTGTDTPEAQIRRYAEDILMGRAALKGNTADGTYHLETYGAGEEEELPGNMNIWKIPWSKKVLKSQLDRMTERFNVAMEHLSESEQRAVRKELGEETDEDGWQARLDSLITRMMDKKEHTTGDFGWLEPNGTFHEVEWGEHQDWANKYVEENYPDRSEDIFDAGGWLTDRGWVLLHNPSQGIAFATGSLVRDMTKAQKEFLYDYYTERDCKKEANEIWKEQKCGA</sequence>